<name>A0ABR2R3X3_9ROSI</name>
<feature type="region of interest" description="Disordered" evidence="1">
    <location>
        <begin position="195"/>
        <end position="230"/>
    </location>
</feature>
<feature type="compositionally biased region" description="Basic and acidic residues" evidence="1">
    <location>
        <begin position="196"/>
        <end position="206"/>
    </location>
</feature>
<feature type="compositionally biased region" description="Basic and acidic residues" evidence="1">
    <location>
        <begin position="219"/>
        <end position="230"/>
    </location>
</feature>
<comment type="caution">
    <text evidence="2">The sequence shown here is derived from an EMBL/GenBank/DDBJ whole genome shotgun (WGS) entry which is preliminary data.</text>
</comment>
<evidence type="ECO:0000313" key="2">
    <source>
        <dbReference type="EMBL" id="KAK9007647.1"/>
    </source>
</evidence>
<organism evidence="2 3">
    <name type="scientific">Hibiscus sabdariffa</name>
    <name type="common">roselle</name>
    <dbReference type="NCBI Taxonomy" id="183260"/>
    <lineage>
        <taxon>Eukaryota</taxon>
        <taxon>Viridiplantae</taxon>
        <taxon>Streptophyta</taxon>
        <taxon>Embryophyta</taxon>
        <taxon>Tracheophyta</taxon>
        <taxon>Spermatophyta</taxon>
        <taxon>Magnoliopsida</taxon>
        <taxon>eudicotyledons</taxon>
        <taxon>Gunneridae</taxon>
        <taxon>Pentapetalae</taxon>
        <taxon>rosids</taxon>
        <taxon>malvids</taxon>
        <taxon>Malvales</taxon>
        <taxon>Malvaceae</taxon>
        <taxon>Malvoideae</taxon>
        <taxon>Hibiscus</taxon>
    </lineage>
</organism>
<evidence type="ECO:0000256" key="1">
    <source>
        <dbReference type="SAM" id="MobiDB-lite"/>
    </source>
</evidence>
<dbReference type="Proteomes" id="UP001396334">
    <property type="component" value="Unassembled WGS sequence"/>
</dbReference>
<reference evidence="2 3" key="1">
    <citation type="journal article" date="2024" name="G3 (Bethesda)">
        <title>Genome assembly of Hibiscus sabdariffa L. provides insights into metabolisms of medicinal natural products.</title>
        <authorList>
            <person name="Kim T."/>
        </authorList>
    </citation>
    <scope>NUCLEOTIDE SEQUENCE [LARGE SCALE GENOMIC DNA]</scope>
    <source>
        <strain evidence="2">TK-2024</strain>
        <tissue evidence="2">Old leaves</tissue>
    </source>
</reference>
<keyword evidence="3" id="KW-1185">Reference proteome</keyword>
<dbReference type="EMBL" id="JBBPBN010000026">
    <property type="protein sequence ID" value="KAK9007647.1"/>
    <property type="molecule type" value="Genomic_DNA"/>
</dbReference>
<evidence type="ECO:0000313" key="3">
    <source>
        <dbReference type="Proteomes" id="UP001396334"/>
    </source>
</evidence>
<proteinExistence type="predicted"/>
<accession>A0ABR2R3X3</accession>
<protein>
    <submittedName>
        <fullName evidence="2">Uncharacterized protein</fullName>
    </submittedName>
</protein>
<sequence length="651" mass="72856">MNDEKFRKGTDISWSIRVKEVIQDTQLVVLQSRNCNAKRWVYCLLTGDLPVQSCPQIRYGLELSHFVHQAVPLIQLFGIVILQNTNKRIFSIQCETQPLVDIRNVGDITRVSEDLDFADNAGGTVVITGMPFSTRTETPRFCGRQMSAGLSDMSFFFLIRQARAEENLFELITLTENFLFSEDLRGFLFLKGSPGKRNEREEGGWKEKKKRSLQGKKMTSHEHEQGQDQKKGDLVGNRLIDIIEDATLLVVEYKKQGAKGSGSKLERTGNILKSIFFVILNSFMLMSGSSEELDFADNAGGTVVITGMPFSTRTETPRHETASKLIDIIEDATLLVVEYKKQGAKGSRLIGYLLLFLSRAPSHGGERASSSMVTSVNRGLIDELEIPICNTTKESNFLVYGKRLLNHPIHPKERGRGLCICMTPVDFSILPRDTIPCNFGQTLAFCLGRSLLIVGKRSKGQNMVQREVAESWKALTTSLQIHVQDAKVTATDIFKDVNIENGSPFLGTTWFTKKIHKLQDARYSFVQPPAYQNRHSKVHYWEVIQDTQLVVLQSRNCNAKTSTEIGVGSIVFSPGTLSPFDSFAQELKLLSLPLSPFDSFAQELKLYGLELSHLVHQVSEDLDFADNAGGTVVITGMPFSTRTETPRFAHP</sequence>
<gene>
    <name evidence="2" type="ORF">V6N11_074567</name>
</gene>